<feature type="region of interest" description="Disordered" evidence="1">
    <location>
        <begin position="1"/>
        <end position="37"/>
    </location>
</feature>
<comment type="caution">
    <text evidence="2">The sequence shown here is derived from an EMBL/GenBank/DDBJ whole genome shotgun (WGS) entry which is preliminary data.</text>
</comment>
<proteinExistence type="predicted"/>
<feature type="region of interest" description="Disordered" evidence="1">
    <location>
        <begin position="101"/>
        <end position="136"/>
    </location>
</feature>
<feature type="compositionally biased region" description="Basic and acidic residues" evidence="1">
    <location>
        <begin position="15"/>
        <end position="24"/>
    </location>
</feature>
<feature type="region of interest" description="Disordered" evidence="1">
    <location>
        <begin position="49"/>
        <end position="70"/>
    </location>
</feature>
<dbReference type="Proteomes" id="UP000320806">
    <property type="component" value="Unassembled WGS sequence"/>
</dbReference>
<protein>
    <submittedName>
        <fullName evidence="2">Uncharacterized protein</fullName>
    </submittedName>
</protein>
<feature type="region of interest" description="Disordered" evidence="1">
    <location>
        <begin position="149"/>
        <end position="220"/>
    </location>
</feature>
<keyword evidence="3" id="KW-1185">Reference proteome</keyword>
<sequence>MSMKPPQGLDAAFEDDPHGVRELLRGLPAPGPMPADVSDRIRDALAQERTPADGELHGVDIDHYGAPSDDERVRELLRELPDPGPMPAGVTDSILAAFAAQRSGHRSTDSTDENADPSGIRDLLRELPDPGPMPNAVSKRIEFALADERATAHDADPTGMRDLLRELPDPGPMPSSVADRVEAALAHEAGRRDERPDNVTPLRSRTGGSRAASTPPATRRTGMLRLVGGAAAAAIAGVIAFGAFQSMDNDAPPTQAVPTKSVDGTNVADKVHVTSSDKNYTAASFRTDAAALAKADVGPGLAPADANKLGSVATKDGALSCASAIGKGVLDESSRITIDIARYESKPALVVVVTKDGKSTGWVLNRNCDSNQAPVAGPTQV</sequence>
<dbReference type="AlphaFoldDB" id="A0A542ECE9"/>
<dbReference type="EMBL" id="VFMO01000001">
    <property type="protein sequence ID" value="TQJ13007.1"/>
    <property type="molecule type" value="Genomic_DNA"/>
</dbReference>
<organism evidence="2 3">
    <name type="scientific">Yimella lutea</name>
    <dbReference type="NCBI Taxonomy" id="587872"/>
    <lineage>
        <taxon>Bacteria</taxon>
        <taxon>Bacillati</taxon>
        <taxon>Actinomycetota</taxon>
        <taxon>Actinomycetes</taxon>
        <taxon>Micrococcales</taxon>
        <taxon>Dermacoccaceae</taxon>
        <taxon>Yimella</taxon>
    </lineage>
</organism>
<accession>A0A542ECE9</accession>
<evidence type="ECO:0000313" key="3">
    <source>
        <dbReference type="Proteomes" id="UP000320806"/>
    </source>
</evidence>
<feature type="compositionally biased region" description="Polar residues" evidence="1">
    <location>
        <begin position="201"/>
        <end position="216"/>
    </location>
</feature>
<name>A0A542ECE9_9MICO</name>
<evidence type="ECO:0000256" key="1">
    <source>
        <dbReference type="SAM" id="MobiDB-lite"/>
    </source>
</evidence>
<evidence type="ECO:0000313" key="2">
    <source>
        <dbReference type="EMBL" id="TQJ13007.1"/>
    </source>
</evidence>
<gene>
    <name evidence="2" type="ORF">FB459_0392</name>
</gene>
<reference evidence="2 3" key="1">
    <citation type="submission" date="2019-06" db="EMBL/GenBank/DDBJ databases">
        <title>Sequencing the genomes of 1000 actinobacteria strains.</title>
        <authorList>
            <person name="Klenk H.-P."/>
        </authorList>
    </citation>
    <scope>NUCLEOTIDE SEQUENCE [LARGE SCALE GENOMIC DNA]</scope>
    <source>
        <strain evidence="2 3">DSM 19828</strain>
    </source>
</reference>
<feature type="compositionally biased region" description="Basic and acidic residues" evidence="1">
    <location>
        <begin position="188"/>
        <end position="197"/>
    </location>
</feature>